<evidence type="ECO:0000256" key="6">
    <source>
        <dbReference type="ARBA" id="ARBA00022692"/>
    </source>
</evidence>
<keyword evidence="8" id="KW-0106">Calcium</keyword>
<dbReference type="SUPFAM" id="SSF48403">
    <property type="entry name" value="Ankyrin repeat"/>
    <property type="match status" value="1"/>
</dbReference>
<reference evidence="16" key="1">
    <citation type="submission" date="2015-07" db="EMBL/GenBank/DDBJ databases">
        <title>MeaNS - Measles Nucleotide Surveillance Program.</title>
        <authorList>
            <person name="Tran T."/>
            <person name="Druce J."/>
        </authorList>
    </citation>
    <scope>NUCLEOTIDE SEQUENCE</scope>
    <source>
        <strain evidence="16">UCB-OBI-ISO-001</strain>
        <tissue evidence="16">Gonad</tissue>
    </source>
</reference>
<dbReference type="InterPro" id="IPR024862">
    <property type="entry name" value="TRPV"/>
</dbReference>
<keyword evidence="6 14" id="KW-0812">Transmembrane</keyword>
<evidence type="ECO:0000313" key="16">
    <source>
        <dbReference type="EMBL" id="KOF82889.1"/>
    </source>
</evidence>
<evidence type="ECO:0000256" key="5">
    <source>
        <dbReference type="ARBA" id="ARBA00022673"/>
    </source>
</evidence>
<evidence type="ECO:0000256" key="9">
    <source>
        <dbReference type="ARBA" id="ARBA00022989"/>
    </source>
</evidence>
<keyword evidence="3" id="KW-1003">Cell membrane</keyword>
<dbReference type="GO" id="GO:0005262">
    <property type="term" value="F:calcium channel activity"/>
    <property type="evidence" value="ECO:0007669"/>
    <property type="project" value="UniProtKB-KW"/>
</dbReference>
<dbReference type="Pfam" id="PF00520">
    <property type="entry name" value="Ion_trans"/>
    <property type="match status" value="1"/>
</dbReference>
<evidence type="ECO:0000256" key="10">
    <source>
        <dbReference type="ARBA" id="ARBA00023065"/>
    </source>
</evidence>
<feature type="repeat" description="ANK" evidence="13">
    <location>
        <begin position="95"/>
        <end position="127"/>
    </location>
</feature>
<dbReference type="Pfam" id="PF12796">
    <property type="entry name" value="Ank_2"/>
    <property type="match status" value="1"/>
</dbReference>
<feature type="transmembrane region" description="Helical" evidence="14">
    <location>
        <begin position="426"/>
        <end position="447"/>
    </location>
</feature>
<comment type="subcellular location">
    <subcellularLocation>
        <location evidence="1">Cell membrane</location>
        <topology evidence="1">Multi-pass membrane protein</topology>
    </subcellularLocation>
</comment>
<evidence type="ECO:0000256" key="14">
    <source>
        <dbReference type="SAM" id="Phobius"/>
    </source>
</evidence>
<dbReference type="SMART" id="SM00248">
    <property type="entry name" value="ANK"/>
    <property type="match status" value="3"/>
</dbReference>
<gene>
    <name evidence="16" type="ORF">OCBIM_22024689mg</name>
</gene>
<dbReference type="PROSITE" id="PS50088">
    <property type="entry name" value="ANK_REPEAT"/>
    <property type="match status" value="2"/>
</dbReference>
<keyword evidence="7" id="KW-0677">Repeat</keyword>
<dbReference type="InterPro" id="IPR005821">
    <property type="entry name" value="Ion_trans_dom"/>
</dbReference>
<feature type="domain" description="Ion transport" evidence="15">
    <location>
        <begin position="288"/>
        <end position="491"/>
    </location>
</feature>
<evidence type="ECO:0000256" key="1">
    <source>
        <dbReference type="ARBA" id="ARBA00004651"/>
    </source>
</evidence>
<dbReference type="EMBL" id="KQ419615">
    <property type="protein sequence ID" value="KOF82889.1"/>
    <property type="molecule type" value="Genomic_DNA"/>
</dbReference>
<dbReference type="GO" id="GO:0005886">
    <property type="term" value="C:plasma membrane"/>
    <property type="evidence" value="ECO:0007669"/>
    <property type="project" value="UniProtKB-SubCell"/>
</dbReference>
<feature type="transmembrane region" description="Helical" evidence="14">
    <location>
        <begin position="459"/>
        <end position="481"/>
    </location>
</feature>
<evidence type="ECO:0000256" key="3">
    <source>
        <dbReference type="ARBA" id="ARBA00022475"/>
    </source>
</evidence>
<dbReference type="PANTHER" id="PTHR10582">
    <property type="entry name" value="TRANSIENT RECEPTOR POTENTIAL ION CHANNEL PROTEIN"/>
    <property type="match status" value="1"/>
</dbReference>
<name>A0A0L8H192_OCTBM</name>
<dbReference type="InterPro" id="IPR002110">
    <property type="entry name" value="Ankyrin_rpt"/>
</dbReference>
<keyword evidence="12" id="KW-0407">Ion channel</keyword>
<evidence type="ECO:0000256" key="4">
    <source>
        <dbReference type="ARBA" id="ARBA00022568"/>
    </source>
</evidence>
<organism evidence="16">
    <name type="scientific">Octopus bimaculoides</name>
    <name type="common">California two-spotted octopus</name>
    <dbReference type="NCBI Taxonomy" id="37653"/>
    <lineage>
        <taxon>Eukaryota</taxon>
        <taxon>Metazoa</taxon>
        <taxon>Spiralia</taxon>
        <taxon>Lophotrochozoa</taxon>
        <taxon>Mollusca</taxon>
        <taxon>Cephalopoda</taxon>
        <taxon>Coleoidea</taxon>
        <taxon>Octopodiformes</taxon>
        <taxon>Octopoda</taxon>
        <taxon>Incirrata</taxon>
        <taxon>Octopodidae</taxon>
        <taxon>Octopus</taxon>
    </lineage>
</organism>
<dbReference type="Gene3D" id="1.25.40.20">
    <property type="entry name" value="Ankyrin repeat-containing domain"/>
    <property type="match status" value="1"/>
</dbReference>
<evidence type="ECO:0000259" key="15">
    <source>
        <dbReference type="Pfam" id="PF00520"/>
    </source>
</evidence>
<evidence type="ECO:0000256" key="13">
    <source>
        <dbReference type="PROSITE-ProRule" id="PRU00023"/>
    </source>
</evidence>
<proteinExistence type="predicted"/>
<dbReference type="STRING" id="37653.A0A0L8H192"/>
<sequence length="552" mass="63546">MAIVNEDPAMVKFLLDHGVDYHQRCYGNFFCPDDQKDSRTDNWDHEEVDVCLETNFEGYTYWGEYPLAFAACVEQEECVRILCAKGANPNLQDSNGNTIMHILVIKTKLKMFLLLYSFGARLSIKNRQGLTPLALAAKLARKEMYDHIINLERDQYWEYGVVTCRGYPLKEIDTISENGEINTNSTLSFVVYGVSSTHTHTHTCNKEREEMFYRRFLFFTVYFIIFVIAFALRPGADPRLKDFAKTPISYVKNPNNCSSKGLTERVLEDPIEPCYLLFPYTDYDYIRLPVEVLTVICAGIFLTCAGKEIYYQGIRIFSMTLKRAPSKTMFLMSCIFVFTMVPGRLTCSHEYEDIMGVMAILCTAPYFLFFCRGFAITGPFVVMIYSMIKGDLLRFFIIYGIFLMGFSQAMYILFRDNVCSLSSQPLEAITSLFIVSLGTFADFYNSIEKLKRNSVIAKFIFLVYLLLVSLLLINMLIAMMGNTYQLVASQQMEWFRQWANIVLVVEQSVTPQERVEQQKQYSQCLADGRRVLALRCNVDEITNIESNSDDEE</sequence>
<dbReference type="OrthoDB" id="533508at2759"/>
<feature type="transmembrane region" description="Helical" evidence="14">
    <location>
        <begin position="285"/>
        <end position="306"/>
    </location>
</feature>
<evidence type="ECO:0000256" key="12">
    <source>
        <dbReference type="ARBA" id="ARBA00023303"/>
    </source>
</evidence>
<keyword evidence="2" id="KW-0813">Transport</keyword>
<protein>
    <recommendedName>
        <fullName evidence="15">Ion transport domain-containing protein</fullName>
    </recommendedName>
</protein>
<keyword evidence="10" id="KW-0406">Ion transport</keyword>
<keyword evidence="5" id="KW-0107">Calcium channel</keyword>
<evidence type="ECO:0000256" key="11">
    <source>
        <dbReference type="ARBA" id="ARBA00023136"/>
    </source>
</evidence>
<keyword evidence="9 14" id="KW-1133">Transmembrane helix</keyword>
<evidence type="ECO:0000256" key="2">
    <source>
        <dbReference type="ARBA" id="ARBA00022448"/>
    </source>
</evidence>
<dbReference type="InterPro" id="IPR036770">
    <property type="entry name" value="Ankyrin_rpt-contain_sf"/>
</dbReference>
<feature type="transmembrane region" description="Helical" evidence="14">
    <location>
        <begin position="327"/>
        <end position="345"/>
    </location>
</feature>
<keyword evidence="13" id="KW-0040">ANK repeat</keyword>
<feature type="transmembrane region" description="Helical" evidence="14">
    <location>
        <begin position="392"/>
        <end position="414"/>
    </location>
</feature>
<dbReference type="AlphaFoldDB" id="A0A0L8H192"/>
<feature type="transmembrane region" description="Helical" evidence="14">
    <location>
        <begin position="357"/>
        <end position="385"/>
    </location>
</feature>
<accession>A0A0L8H192</accession>
<keyword evidence="11 14" id="KW-0472">Membrane</keyword>
<feature type="repeat" description="ANK" evidence="13">
    <location>
        <begin position="62"/>
        <end position="94"/>
    </location>
</feature>
<evidence type="ECO:0000256" key="8">
    <source>
        <dbReference type="ARBA" id="ARBA00022837"/>
    </source>
</evidence>
<dbReference type="PANTHER" id="PTHR10582:SF28">
    <property type="entry name" value="NANCHUNG, ISOFORM B"/>
    <property type="match status" value="1"/>
</dbReference>
<dbReference type="GO" id="GO:0098703">
    <property type="term" value="P:calcium ion import across plasma membrane"/>
    <property type="evidence" value="ECO:0007669"/>
    <property type="project" value="TreeGrafter"/>
</dbReference>
<evidence type="ECO:0000256" key="7">
    <source>
        <dbReference type="ARBA" id="ARBA00022737"/>
    </source>
</evidence>
<feature type="transmembrane region" description="Helical" evidence="14">
    <location>
        <begin position="216"/>
        <end position="236"/>
    </location>
</feature>
<keyword evidence="4" id="KW-0109">Calcium transport</keyword>